<sequence length="223" mass="26125">MILFIFFMSPDEILSFAKSLEKEGDYYRAITEYKRYLYYNDVDSIRLKIALIYTKEGDLGNAIQIMKGIKNKDKGFKELMGWIFYKAEYFDSVKNYWEDEKLGLIYLREGRCREGLKILNIDRECPNYKNPFLGSFFSLVLPGAGRIYAGRPGDGIFSFLTIASFAYSTYYYYERGKYIYAGVLGTLTCIFYAGEIFGSYISVKIYNNRLQLDFIKSIEENFR</sequence>
<gene>
    <name evidence="2" type="ORF">ENV67_06860</name>
</gene>
<comment type="caution">
    <text evidence="2">The sequence shown here is derived from an EMBL/GenBank/DDBJ whole genome shotgun (WGS) entry which is preliminary data.</text>
</comment>
<accession>A0A7C4YDD4</accession>
<dbReference type="AlphaFoldDB" id="A0A7C4YDD4"/>
<keyword evidence="1" id="KW-1133">Transmembrane helix</keyword>
<reference evidence="2" key="1">
    <citation type="journal article" date="2020" name="mSystems">
        <title>Genome- and Community-Level Interaction Insights into Carbon Utilization and Element Cycling Functions of Hydrothermarchaeota in Hydrothermal Sediment.</title>
        <authorList>
            <person name="Zhou Z."/>
            <person name="Liu Y."/>
            <person name="Xu W."/>
            <person name="Pan J."/>
            <person name="Luo Z.H."/>
            <person name="Li M."/>
        </authorList>
    </citation>
    <scope>NUCLEOTIDE SEQUENCE [LARGE SCALE GENOMIC DNA]</scope>
    <source>
        <strain evidence="2">SpSt-780</strain>
    </source>
</reference>
<protein>
    <recommendedName>
        <fullName evidence="3">Tetratricopeptide repeat protein</fullName>
    </recommendedName>
</protein>
<feature type="transmembrane region" description="Helical" evidence="1">
    <location>
        <begin position="179"/>
        <end position="201"/>
    </location>
</feature>
<keyword evidence="1" id="KW-0472">Membrane</keyword>
<evidence type="ECO:0008006" key="3">
    <source>
        <dbReference type="Google" id="ProtNLM"/>
    </source>
</evidence>
<keyword evidence="1" id="KW-0812">Transmembrane</keyword>
<name>A0A7C4YDD4_UNCW3</name>
<organism evidence="2">
    <name type="scientific">candidate division WOR-3 bacterium</name>
    <dbReference type="NCBI Taxonomy" id="2052148"/>
    <lineage>
        <taxon>Bacteria</taxon>
        <taxon>Bacteria division WOR-3</taxon>
    </lineage>
</organism>
<proteinExistence type="predicted"/>
<feature type="transmembrane region" description="Helical" evidence="1">
    <location>
        <begin position="156"/>
        <end position="173"/>
    </location>
</feature>
<evidence type="ECO:0000256" key="1">
    <source>
        <dbReference type="SAM" id="Phobius"/>
    </source>
</evidence>
<dbReference type="EMBL" id="DTHG01000083">
    <property type="protein sequence ID" value="HGW92240.1"/>
    <property type="molecule type" value="Genomic_DNA"/>
</dbReference>
<evidence type="ECO:0000313" key="2">
    <source>
        <dbReference type="EMBL" id="HGW92240.1"/>
    </source>
</evidence>